<organism evidence="2 3">
    <name type="scientific">Dreissena polymorpha</name>
    <name type="common">Zebra mussel</name>
    <name type="synonym">Mytilus polymorpha</name>
    <dbReference type="NCBI Taxonomy" id="45954"/>
    <lineage>
        <taxon>Eukaryota</taxon>
        <taxon>Metazoa</taxon>
        <taxon>Spiralia</taxon>
        <taxon>Lophotrochozoa</taxon>
        <taxon>Mollusca</taxon>
        <taxon>Bivalvia</taxon>
        <taxon>Autobranchia</taxon>
        <taxon>Heteroconchia</taxon>
        <taxon>Euheterodonta</taxon>
        <taxon>Imparidentia</taxon>
        <taxon>Neoheterodontei</taxon>
        <taxon>Myida</taxon>
        <taxon>Dreissenoidea</taxon>
        <taxon>Dreissenidae</taxon>
        <taxon>Dreissena</taxon>
    </lineage>
</organism>
<keyword evidence="3" id="KW-1185">Reference proteome</keyword>
<reference evidence="2" key="1">
    <citation type="journal article" date="2019" name="bioRxiv">
        <title>The Genome of the Zebra Mussel, Dreissena polymorpha: A Resource for Invasive Species Research.</title>
        <authorList>
            <person name="McCartney M.A."/>
            <person name="Auch B."/>
            <person name="Kono T."/>
            <person name="Mallez S."/>
            <person name="Zhang Y."/>
            <person name="Obille A."/>
            <person name="Becker A."/>
            <person name="Abrahante J.E."/>
            <person name="Garbe J."/>
            <person name="Badalamenti J.P."/>
            <person name="Herman A."/>
            <person name="Mangelson H."/>
            <person name="Liachko I."/>
            <person name="Sullivan S."/>
            <person name="Sone E.D."/>
            <person name="Koren S."/>
            <person name="Silverstein K.A.T."/>
            <person name="Beckman K.B."/>
            <person name="Gohl D.M."/>
        </authorList>
    </citation>
    <scope>NUCLEOTIDE SEQUENCE</scope>
    <source>
        <strain evidence="2">Duluth1</strain>
        <tissue evidence="2">Whole animal</tissue>
    </source>
</reference>
<name>A0A9D4IS66_DREPO</name>
<dbReference type="AlphaFoldDB" id="A0A9D4IS66"/>
<comment type="caution">
    <text evidence="2">The sequence shown here is derived from an EMBL/GenBank/DDBJ whole genome shotgun (WGS) entry which is preliminary data.</text>
</comment>
<dbReference type="EMBL" id="JAIWYP010000008">
    <property type="protein sequence ID" value="KAH3782103.1"/>
    <property type="molecule type" value="Genomic_DNA"/>
</dbReference>
<evidence type="ECO:0000313" key="3">
    <source>
        <dbReference type="Proteomes" id="UP000828390"/>
    </source>
</evidence>
<evidence type="ECO:0000256" key="1">
    <source>
        <dbReference type="SAM" id="MobiDB-lite"/>
    </source>
</evidence>
<sequence>MRPKTGPMPSTNPPASVKLLGTASVKLLASAKPLALRLPKALGEASVTALYDVRRLQPSEDPLTIQQELKSPGSTVRSQRKHPNASEHPFLQKLIRSHTQENSPLVVVLLWPSPQKDLLVGYGG</sequence>
<evidence type="ECO:0000313" key="2">
    <source>
        <dbReference type="EMBL" id="KAH3782103.1"/>
    </source>
</evidence>
<accession>A0A9D4IS66</accession>
<reference evidence="2" key="2">
    <citation type="submission" date="2020-11" db="EMBL/GenBank/DDBJ databases">
        <authorList>
            <person name="McCartney M.A."/>
            <person name="Auch B."/>
            <person name="Kono T."/>
            <person name="Mallez S."/>
            <person name="Becker A."/>
            <person name="Gohl D.M."/>
            <person name="Silverstein K.A.T."/>
            <person name="Koren S."/>
            <person name="Bechman K.B."/>
            <person name="Herman A."/>
            <person name="Abrahante J.E."/>
            <person name="Garbe J."/>
        </authorList>
    </citation>
    <scope>NUCLEOTIDE SEQUENCE</scope>
    <source>
        <strain evidence="2">Duluth1</strain>
        <tissue evidence="2">Whole animal</tissue>
    </source>
</reference>
<feature type="region of interest" description="Disordered" evidence="1">
    <location>
        <begin position="61"/>
        <end position="88"/>
    </location>
</feature>
<proteinExistence type="predicted"/>
<feature type="compositionally biased region" description="Polar residues" evidence="1">
    <location>
        <begin position="64"/>
        <end position="77"/>
    </location>
</feature>
<gene>
    <name evidence="2" type="ORF">DPMN_160014</name>
</gene>
<dbReference type="Proteomes" id="UP000828390">
    <property type="component" value="Unassembled WGS sequence"/>
</dbReference>
<protein>
    <submittedName>
        <fullName evidence="2">Uncharacterized protein</fullName>
    </submittedName>
</protein>